<dbReference type="PANTHER" id="PTHR30458">
    <property type="entry name" value="PHENYLACETIC ACID DEGRADATION PROTEIN PAA"/>
    <property type="match status" value="1"/>
</dbReference>
<dbReference type="SUPFAM" id="SSF47240">
    <property type="entry name" value="Ferritin-like"/>
    <property type="match status" value="1"/>
</dbReference>
<dbReference type="Proteomes" id="UP000544872">
    <property type="component" value="Unassembled WGS sequence"/>
</dbReference>
<gene>
    <name evidence="1" type="ORF">FHS48_002603</name>
</gene>
<name>A0A7W9ZHI3_NOVIT</name>
<evidence type="ECO:0000313" key="1">
    <source>
        <dbReference type="EMBL" id="MBB6211168.1"/>
    </source>
</evidence>
<dbReference type="InterPro" id="IPR012347">
    <property type="entry name" value="Ferritin-like"/>
</dbReference>
<evidence type="ECO:0000313" key="2">
    <source>
        <dbReference type="Proteomes" id="UP000544872"/>
    </source>
</evidence>
<dbReference type="AlphaFoldDB" id="A0A7W9ZHI3"/>
<dbReference type="Pfam" id="PF05138">
    <property type="entry name" value="PaaA_PaaC"/>
    <property type="match status" value="1"/>
</dbReference>
<comment type="caution">
    <text evidence="1">The sequence shown here is derived from an EMBL/GenBank/DDBJ whole genome shotgun (WGS) entry which is preliminary data.</text>
</comment>
<dbReference type="GO" id="GO:0010124">
    <property type="term" value="P:phenylacetate catabolic process"/>
    <property type="evidence" value="ECO:0007669"/>
    <property type="project" value="InterPro"/>
</dbReference>
<dbReference type="EMBL" id="JACIIX010000009">
    <property type="protein sequence ID" value="MBB6211168.1"/>
    <property type="molecule type" value="Genomic_DNA"/>
</dbReference>
<dbReference type="InterPro" id="IPR009078">
    <property type="entry name" value="Ferritin-like_SF"/>
</dbReference>
<dbReference type="InterPro" id="IPR052703">
    <property type="entry name" value="Aromatic_CoA_ox/epox"/>
</dbReference>
<accession>A0A7W9ZHI3</accession>
<reference evidence="1 2" key="1">
    <citation type="submission" date="2020-08" db="EMBL/GenBank/DDBJ databases">
        <title>Genomic Encyclopedia of Type Strains, Phase IV (KMG-IV): sequencing the most valuable type-strain genomes for metagenomic binning, comparative biology and taxonomic classification.</title>
        <authorList>
            <person name="Goeker M."/>
        </authorList>
    </citation>
    <scope>NUCLEOTIDE SEQUENCE [LARGE SCALE GENOMIC DNA]</scope>
    <source>
        <strain evidence="1 2">DSM 11590</strain>
    </source>
</reference>
<sequence>MAKTDTDIINHIAAGGTFTAGDDLSPGYRGELMRLMAVFVDSELAGAAGFVPFINSAPGLKERGIAARIVSEKYQHADQVLALMEPFNVNADLYVRSHCWYSRLDRALDLGTRRVGSDKRLNVFHYPLEGWLDALTLNLLMGTASAVQLAELTGCSYQPLADALKPVVAREKQHAEWGHEGLKQAIDRSRSGAKAQLAVDYWFPRVTATFGRSESQHSGQYARFGLRRASGPELLNRWLADISVRLKDLGLSLPPIPSV</sequence>
<dbReference type="Gene3D" id="1.20.1260.10">
    <property type="match status" value="1"/>
</dbReference>
<dbReference type="InterPro" id="IPR007814">
    <property type="entry name" value="PaaA_PaaC"/>
</dbReference>
<organism evidence="1 2">
    <name type="scientific">Novispirillum itersonii</name>
    <name type="common">Aquaspirillum itersonii</name>
    <dbReference type="NCBI Taxonomy" id="189"/>
    <lineage>
        <taxon>Bacteria</taxon>
        <taxon>Pseudomonadati</taxon>
        <taxon>Pseudomonadota</taxon>
        <taxon>Alphaproteobacteria</taxon>
        <taxon>Rhodospirillales</taxon>
        <taxon>Novispirillaceae</taxon>
        <taxon>Novispirillum</taxon>
    </lineage>
</organism>
<protein>
    <submittedName>
        <fullName evidence="1">1,2-phenylacetyl-CoA epoxidase catalytic subunit</fullName>
    </submittedName>
</protein>
<dbReference type="GO" id="GO:0005829">
    <property type="term" value="C:cytosol"/>
    <property type="evidence" value="ECO:0007669"/>
    <property type="project" value="TreeGrafter"/>
</dbReference>
<dbReference type="RefSeq" id="WP_184263982.1">
    <property type="nucleotide sequence ID" value="NZ_JACIIX010000009.1"/>
</dbReference>
<dbReference type="PANTHER" id="PTHR30458:SF0">
    <property type="entry name" value="1,2-PHENYLACETYL-COA EPOXIDASE, SUBUNIT C"/>
    <property type="match status" value="1"/>
</dbReference>
<keyword evidence="2" id="KW-1185">Reference proteome</keyword>
<proteinExistence type="predicted"/>